<dbReference type="Pfam" id="PF08544">
    <property type="entry name" value="GHMP_kinases_C"/>
    <property type="match status" value="1"/>
</dbReference>
<dbReference type="GO" id="GO:0050515">
    <property type="term" value="F:4-(cytidine 5'-diphospho)-2-C-methyl-D-erythritol kinase activity"/>
    <property type="evidence" value="ECO:0007669"/>
    <property type="project" value="UniProtKB-UniRule"/>
</dbReference>
<dbReference type="Gene3D" id="3.30.70.890">
    <property type="entry name" value="GHMP kinase, C-terminal domain"/>
    <property type="match status" value="1"/>
</dbReference>
<evidence type="ECO:0000256" key="2">
    <source>
        <dbReference type="ARBA" id="ARBA00012052"/>
    </source>
</evidence>
<keyword evidence="6 10" id="KW-0418">Kinase</keyword>
<dbReference type="AlphaFoldDB" id="A0A126UYV4"/>
<dbReference type="NCBIfam" id="TIGR00154">
    <property type="entry name" value="ispE"/>
    <property type="match status" value="1"/>
</dbReference>
<evidence type="ECO:0000313" key="13">
    <source>
        <dbReference type="EMBL" id="AML51224.1"/>
    </source>
</evidence>
<dbReference type="InterPro" id="IPR006204">
    <property type="entry name" value="GHMP_kinase_N_dom"/>
</dbReference>
<evidence type="ECO:0000313" key="14">
    <source>
        <dbReference type="Proteomes" id="UP000070371"/>
    </source>
</evidence>
<dbReference type="Gene3D" id="3.30.230.10">
    <property type="match status" value="1"/>
</dbReference>
<feature type="domain" description="GHMP kinase C-terminal" evidence="12">
    <location>
        <begin position="191"/>
        <end position="260"/>
    </location>
</feature>
<keyword evidence="5 10" id="KW-0547">Nucleotide-binding</keyword>
<evidence type="ECO:0000256" key="9">
    <source>
        <dbReference type="ARBA" id="ARBA00032554"/>
    </source>
</evidence>
<dbReference type="SUPFAM" id="SSF54211">
    <property type="entry name" value="Ribosomal protein S5 domain 2-like"/>
    <property type="match status" value="1"/>
</dbReference>
<keyword evidence="4 10" id="KW-0808">Transferase</keyword>
<dbReference type="GO" id="GO:0016114">
    <property type="term" value="P:terpenoid biosynthetic process"/>
    <property type="evidence" value="ECO:0007669"/>
    <property type="project" value="UniProtKB-UniRule"/>
</dbReference>
<evidence type="ECO:0000256" key="1">
    <source>
        <dbReference type="ARBA" id="ARBA00009684"/>
    </source>
</evidence>
<keyword evidence="8 10" id="KW-0414">Isoprene biosynthesis</keyword>
<gene>
    <name evidence="10" type="primary">ispE</name>
    <name evidence="13" type="ORF">RC74_08125</name>
</gene>
<evidence type="ECO:0000256" key="4">
    <source>
        <dbReference type="ARBA" id="ARBA00022679"/>
    </source>
</evidence>
<dbReference type="UniPathway" id="UPA00056">
    <property type="reaction ID" value="UER00094"/>
</dbReference>
<feature type="domain" description="GHMP kinase N-terminal" evidence="11">
    <location>
        <begin position="64"/>
        <end position="129"/>
    </location>
</feature>
<proteinExistence type="inferred from homology"/>
<dbReference type="PANTHER" id="PTHR43527">
    <property type="entry name" value="4-DIPHOSPHOCYTIDYL-2-C-METHYL-D-ERYTHRITOL KINASE, CHLOROPLASTIC"/>
    <property type="match status" value="1"/>
</dbReference>
<dbReference type="NCBIfam" id="NF011202">
    <property type="entry name" value="PRK14608.1"/>
    <property type="match status" value="1"/>
</dbReference>
<feature type="active site" evidence="10">
    <location>
        <position position="127"/>
    </location>
</feature>
<dbReference type="Pfam" id="PF00288">
    <property type="entry name" value="GHMP_kinases_N"/>
    <property type="match status" value="1"/>
</dbReference>
<dbReference type="HAMAP" id="MF_00061">
    <property type="entry name" value="IspE"/>
    <property type="match status" value="1"/>
</dbReference>
<dbReference type="EMBL" id="CP014327">
    <property type="protein sequence ID" value="AML51224.1"/>
    <property type="molecule type" value="Genomic_DNA"/>
</dbReference>
<dbReference type="InterPro" id="IPR004424">
    <property type="entry name" value="IspE"/>
</dbReference>
<feature type="active site" evidence="10">
    <location>
        <position position="7"/>
    </location>
</feature>
<keyword evidence="7 10" id="KW-0067">ATP-binding</keyword>
<evidence type="ECO:0000259" key="12">
    <source>
        <dbReference type="Pfam" id="PF08544"/>
    </source>
</evidence>
<sequence>MEFAPAKINLTLHVTGRRADGYHLLDSLVVFADIGDYVGATNSDILSLAVEGPEGAGLAKEKDNLVLRAARLLKSGQSVALTLQKNLPTASGIGGGSADAAATLRLLARHWARPLPKSSDVLQLGADVPVCLSSTTARMQGIGEVLTAVPKLPDMALLLINPRQSVATPDIFKALENSHNTAMDDVPDCSSLDEFCRWLAHQRNDLQAPAIAVQPVISRVLEAISQNGALLSRMSGSGATCFGVFSDAATATKAAAKIADAHPTWWVKSARILV</sequence>
<accession>A0A126UYV4</accession>
<dbReference type="PANTHER" id="PTHR43527:SF2">
    <property type="entry name" value="4-DIPHOSPHOCYTIDYL-2-C-METHYL-D-ERYTHRITOL KINASE, CHLOROPLASTIC"/>
    <property type="match status" value="1"/>
</dbReference>
<evidence type="ECO:0000256" key="5">
    <source>
        <dbReference type="ARBA" id="ARBA00022741"/>
    </source>
</evidence>
<organism evidence="13 14">
    <name type="scientific">Falsihalocynthiibacter arcticus</name>
    <dbReference type="NCBI Taxonomy" id="1579316"/>
    <lineage>
        <taxon>Bacteria</taxon>
        <taxon>Pseudomonadati</taxon>
        <taxon>Pseudomonadota</taxon>
        <taxon>Alphaproteobacteria</taxon>
        <taxon>Rhodobacterales</taxon>
        <taxon>Roseobacteraceae</taxon>
        <taxon>Falsihalocynthiibacter</taxon>
    </lineage>
</organism>
<dbReference type="InterPro" id="IPR013750">
    <property type="entry name" value="GHMP_kinase_C_dom"/>
</dbReference>
<reference evidence="13 14" key="1">
    <citation type="submission" date="2016-02" db="EMBL/GenBank/DDBJ databases">
        <title>Complete genome sequence of Halocynthiibacter arcticus PAMC 20958t from arctic marine sediment.</title>
        <authorList>
            <person name="Lee Y.M."/>
            <person name="Baek K."/>
            <person name="Lee H.K."/>
            <person name="Shin S.C."/>
        </authorList>
    </citation>
    <scope>NUCLEOTIDE SEQUENCE [LARGE SCALE GENOMIC DNA]</scope>
    <source>
        <strain evidence="13">PAMC 20958</strain>
    </source>
</reference>
<feature type="binding site" evidence="10">
    <location>
        <begin position="88"/>
        <end position="98"/>
    </location>
    <ligand>
        <name>ATP</name>
        <dbReference type="ChEBI" id="CHEBI:30616"/>
    </ligand>
</feature>
<evidence type="ECO:0000256" key="7">
    <source>
        <dbReference type="ARBA" id="ARBA00022840"/>
    </source>
</evidence>
<evidence type="ECO:0000256" key="3">
    <source>
        <dbReference type="ARBA" id="ARBA00017473"/>
    </source>
</evidence>
<dbReference type="STRING" id="1579316.RC74_08125"/>
<dbReference type="EC" id="2.7.1.148" evidence="2 10"/>
<evidence type="ECO:0000256" key="6">
    <source>
        <dbReference type="ARBA" id="ARBA00022777"/>
    </source>
</evidence>
<evidence type="ECO:0000259" key="11">
    <source>
        <dbReference type="Pfam" id="PF00288"/>
    </source>
</evidence>
<dbReference type="GO" id="GO:0019288">
    <property type="term" value="P:isopentenyl diphosphate biosynthetic process, methylerythritol 4-phosphate pathway"/>
    <property type="evidence" value="ECO:0007669"/>
    <property type="project" value="UniProtKB-UniRule"/>
</dbReference>
<comment type="similarity">
    <text evidence="1 10">Belongs to the GHMP kinase family. IspE subfamily.</text>
</comment>
<dbReference type="PIRSF" id="PIRSF010376">
    <property type="entry name" value="IspE"/>
    <property type="match status" value="1"/>
</dbReference>
<dbReference type="GO" id="GO:0005524">
    <property type="term" value="F:ATP binding"/>
    <property type="evidence" value="ECO:0007669"/>
    <property type="project" value="UniProtKB-UniRule"/>
</dbReference>
<keyword evidence="14" id="KW-1185">Reference proteome</keyword>
<dbReference type="InterPro" id="IPR036554">
    <property type="entry name" value="GHMP_kinase_C_sf"/>
</dbReference>
<dbReference type="InterPro" id="IPR020568">
    <property type="entry name" value="Ribosomal_Su5_D2-typ_SF"/>
</dbReference>
<dbReference type="Proteomes" id="UP000070371">
    <property type="component" value="Chromosome"/>
</dbReference>
<comment type="catalytic activity">
    <reaction evidence="10">
        <text>4-CDP-2-C-methyl-D-erythritol + ATP = 4-CDP-2-C-methyl-D-erythritol 2-phosphate + ADP + H(+)</text>
        <dbReference type="Rhea" id="RHEA:18437"/>
        <dbReference type="ChEBI" id="CHEBI:15378"/>
        <dbReference type="ChEBI" id="CHEBI:30616"/>
        <dbReference type="ChEBI" id="CHEBI:57823"/>
        <dbReference type="ChEBI" id="CHEBI:57919"/>
        <dbReference type="ChEBI" id="CHEBI:456216"/>
        <dbReference type="EC" id="2.7.1.148"/>
    </reaction>
</comment>
<comment type="function">
    <text evidence="10">Catalyzes the phosphorylation of the position 2 hydroxy group of 4-diphosphocytidyl-2C-methyl-D-erythritol.</text>
</comment>
<comment type="pathway">
    <text evidence="10">Isoprenoid biosynthesis; isopentenyl diphosphate biosynthesis via DXP pathway; isopentenyl diphosphate from 1-deoxy-D-xylulose 5-phosphate: step 3/6.</text>
</comment>
<name>A0A126UYV4_9RHOB</name>
<evidence type="ECO:0000256" key="10">
    <source>
        <dbReference type="HAMAP-Rule" id="MF_00061"/>
    </source>
</evidence>
<dbReference type="InterPro" id="IPR014721">
    <property type="entry name" value="Ribsml_uS5_D2-typ_fold_subgr"/>
</dbReference>
<protein>
    <recommendedName>
        <fullName evidence="3 10">4-diphosphocytidyl-2-C-methyl-D-erythritol kinase</fullName>
        <shortName evidence="10">CMK</shortName>
        <ecNumber evidence="2 10">2.7.1.148</ecNumber>
    </recommendedName>
    <alternativeName>
        <fullName evidence="9 10">4-(cytidine-5'-diphospho)-2-C-methyl-D-erythritol kinase</fullName>
    </alternativeName>
</protein>
<dbReference type="KEGG" id="hat:RC74_08125"/>
<dbReference type="OrthoDB" id="9809438at2"/>
<dbReference type="RefSeq" id="WP_039001793.1">
    <property type="nucleotide sequence ID" value="NZ_CP014327.1"/>
</dbReference>
<evidence type="ECO:0000256" key="8">
    <source>
        <dbReference type="ARBA" id="ARBA00023229"/>
    </source>
</evidence>
<dbReference type="SUPFAM" id="SSF55060">
    <property type="entry name" value="GHMP Kinase, C-terminal domain"/>
    <property type="match status" value="1"/>
</dbReference>